<feature type="signal peptide" evidence="4">
    <location>
        <begin position="1"/>
        <end position="16"/>
    </location>
</feature>
<keyword evidence="3" id="KW-0472">Membrane</keyword>
<name>A0A3B3ZXH8_9GOBI</name>
<comment type="subcellular location">
    <subcellularLocation>
        <location evidence="1">Membrane</location>
    </subcellularLocation>
</comment>
<dbReference type="AlphaFoldDB" id="A0A3B3ZXH8"/>
<proteinExistence type="predicted"/>
<evidence type="ECO:0000259" key="5">
    <source>
        <dbReference type="Pfam" id="PF01064"/>
    </source>
</evidence>
<reference evidence="6" key="1">
    <citation type="submission" date="2025-08" db="UniProtKB">
        <authorList>
            <consortium name="Ensembl"/>
        </authorList>
    </citation>
    <scope>IDENTIFICATION</scope>
</reference>
<keyword evidence="2 4" id="KW-0732">Signal</keyword>
<protein>
    <recommendedName>
        <fullName evidence="5">Activin types I and II receptor domain-containing protein</fullName>
    </recommendedName>
</protein>
<dbReference type="InterPro" id="IPR000472">
    <property type="entry name" value="Activin_recp"/>
</dbReference>
<evidence type="ECO:0000256" key="4">
    <source>
        <dbReference type="SAM" id="SignalP"/>
    </source>
</evidence>
<dbReference type="InterPro" id="IPR045860">
    <property type="entry name" value="Snake_toxin-like_sf"/>
</dbReference>
<reference evidence="6" key="2">
    <citation type="submission" date="2025-09" db="UniProtKB">
        <authorList>
            <consortium name="Ensembl"/>
        </authorList>
    </citation>
    <scope>IDENTIFICATION</scope>
</reference>
<accession>A0A3B3ZXH8</accession>
<evidence type="ECO:0000256" key="2">
    <source>
        <dbReference type="ARBA" id="ARBA00022729"/>
    </source>
</evidence>
<dbReference type="GO" id="GO:0016020">
    <property type="term" value="C:membrane"/>
    <property type="evidence" value="ECO:0007669"/>
    <property type="project" value="UniProtKB-SubCell"/>
</dbReference>
<dbReference type="Pfam" id="PF01064">
    <property type="entry name" value="Activin_recp"/>
    <property type="match status" value="1"/>
</dbReference>
<sequence>MLMLTLPSLWLMLSERNVFNGTNRLTCWSSFCSDCVQTKLRLKTNLSNRASDRAVPHRLLWCHCNHHCPDDSVNNTCRTDGFCFTMVEEEEGGVPVLTSGCLGKKGSEFQCRDTSNSLHRKSLDCCSDEDYCNRHLHPTLPPMKPPSKHETAPPTCTSHLHTPIQRPLHALHTCTRPYSAPYMHFTPAHALHQVSTFQTPPLQPGVSDQKRLSVIRTVLRDVT</sequence>
<feature type="chain" id="PRO_5017325748" description="Activin types I and II receptor domain-containing protein" evidence="4">
    <location>
        <begin position="17"/>
        <end position="223"/>
    </location>
</feature>
<dbReference type="Proteomes" id="UP000261520">
    <property type="component" value="Unplaced"/>
</dbReference>
<dbReference type="Gene3D" id="2.10.60.10">
    <property type="entry name" value="CD59"/>
    <property type="match status" value="1"/>
</dbReference>
<keyword evidence="7" id="KW-1185">Reference proteome</keyword>
<evidence type="ECO:0000313" key="7">
    <source>
        <dbReference type="Proteomes" id="UP000261520"/>
    </source>
</evidence>
<evidence type="ECO:0000256" key="1">
    <source>
        <dbReference type="ARBA" id="ARBA00004370"/>
    </source>
</evidence>
<dbReference type="FunFam" id="2.10.60.10:FF:000001">
    <property type="entry name" value="Receptor protein serine/threonine kinase"/>
    <property type="match status" value="1"/>
</dbReference>
<evidence type="ECO:0000313" key="6">
    <source>
        <dbReference type="Ensembl" id="ENSPMGP00000009001.1"/>
    </source>
</evidence>
<dbReference type="STRING" id="409849.ENSPMGP00000009001"/>
<feature type="domain" description="Activin types I and II receptor" evidence="5">
    <location>
        <begin position="61"/>
        <end position="135"/>
    </location>
</feature>
<dbReference type="Ensembl" id="ENSPMGT00000009587.1">
    <property type="protein sequence ID" value="ENSPMGP00000009001.1"/>
    <property type="gene ID" value="ENSPMGG00000007447.1"/>
</dbReference>
<dbReference type="SUPFAM" id="SSF57302">
    <property type="entry name" value="Snake toxin-like"/>
    <property type="match status" value="1"/>
</dbReference>
<organism evidence="6 7">
    <name type="scientific">Periophthalmus magnuspinnatus</name>
    <dbReference type="NCBI Taxonomy" id="409849"/>
    <lineage>
        <taxon>Eukaryota</taxon>
        <taxon>Metazoa</taxon>
        <taxon>Chordata</taxon>
        <taxon>Craniata</taxon>
        <taxon>Vertebrata</taxon>
        <taxon>Euteleostomi</taxon>
        <taxon>Actinopterygii</taxon>
        <taxon>Neopterygii</taxon>
        <taxon>Teleostei</taxon>
        <taxon>Neoteleostei</taxon>
        <taxon>Acanthomorphata</taxon>
        <taxon>Gobiaria</taxon>
        <taxon>Gobiiformes</taxon>
        <taxon>Gobioidei</taxon>
        <taxon>Gobiidae</taxon>
        <taxon>Oxudercinae</taxon>
        <taxon>Periophthalmus</taxon>
    </lineage>
</organism>
<evidence type="ECO:0000256" key="3">
    <source>
        <dbReference type="ARBA" id="ARBA00023136"/>
    </source>
</evidence>
<dbReference type="GO" id="GO:0004675">
    <property type="term" value="F:transmembrane receptor protein serine/threonine kinase activity"/>
    <property type="evidence" value="ECO:0007669"/>
    <property type="project" value="InterPro"/>
</dbReference>